<gene>
    <name evidence="3" type="ORF">O9H85_23760</name>
</gene>
<dbReference type="Pfam" id="PF03808">
    <property type="entry name" value="Glyco_tran_WecG"/>
    <property type="match status" value="1"/>
</dbReference>
<sequence length="62" mass="6851">MACQHDDQLRKIIDEAGLITADGIGIVTVSRLKGNPLPERVTGCDLLIKLRKKLRLSKRSVP</sequence>
<proteinExistence type="predicted"/>
<keyword evidence="2 3" id="KW-0808">Transferase</keyword>
<dbReference type="GO" id="GO:0016757">
    <property type="term" value="F:glycosyltransferase activity"/>
    <property type="evidence" value="ECO:0007669"/>
    <property type="project" value="UniProtKB-KW"/>
</dbReference>
<evidence type="ECO:0000256" key="1">
    <source>
        <dbReference type="ARBA" id="ARBA00022676"/>
    </source>
</evidence>
<dbReference type="InterPro" id="IPR004629">
    <property type="entry name" value="WecG_TagA_CpsF"/>
</dbReference>
<protein>
    <submittedName>
        <fullName evidence="3">WecB/TagA/CpsF family glycosyltransferase</fullName>
        <ecNumber evidence="3">2.4.1.-</ecNumber>
    </submittedName>
</protein>
<accession>A0ABT4QET5</accession>
<evidence type="ECO:0000313" key="4">
    <source>
        <dbReference type="Proteomes" id="UP001527882"/>
    </source>
</evidence>
<dbReference type="Proteomes" id="UP001527882">
    <property type="component" value="Unassembled WGS sequence"/>
</dbReference>
<dbReference type="EC" id="2.4.1.-" evidence="3"/>
<organism evidence="3 4">
    <name type="scientific">Paenibacillus gyeongsangnamensis</name>
    <dbReference type="NCBI Taxonomy" id="3388067"/>
    <lineage>
        <taxon>Bacteria</taxon>
        <taxon>Bacillati</taxon>
        <taxon>Bacillota</taxon>
        <taxon>Bacilli</taxon>
        <taxon>Bacillales</taxon>
        <taxon>Paenibacillaceae</taxon>
        <taxon>Paenibacillus</taxon>
    </lineage>
</organism>
<reference evidence="3 4" key="1">
    <citation type="submission" date="2022-12" db="EMBL/GenBank/DDBJ databases">
        <title>Draft genome sequence of Paenibacillus sp. dW9.</title>
        <authorList>
            <person name="Choi E.-W."/>
            <person name="Kim D.-U."/>
        </authorList>
    </citation>
    <scope>NUCLEOTIDE SEQUENCE [LARGE SCALE GENOMIC DNA]</scope>
    <source>
        <strain evidence="4">dW9</strain>
    </source>
</reference>
<dbReference type="PANTHER" id="PTHR34136:SF1">
    <property type="entry name" value="UDP-N-ACETYL-D-MANNOSAMINURONIC ACID TRANSFERASE"/>
    <property type="match status" value="1"/>
</dbReference>
<evidence type="ECO:0000256" key="2">
    <source>
        <dbReference type="ARBA" id="ARBA00022679"/>
    </source>
</evidence>
<dbReference type="PANTHER" id="PTHR34136">
    <property type="match status" value="1"/>
</dbReference>
<dbReference type="EMBL" id="JAQAGZ010000017">
    <property type="protein sequence ID" value="MCZ8515371.1"/>
    <property type="molecule type" value="Genomic_DNA"/>
</dbReference>
<keyword evidence="4" id="KW-1185">Reference proteome</keyword>
<name>A0ABT4QET5_9BACL</name>
<evidence type="ECO:0000313" key="3">
    <source>
        <dbReference type="EMBL" id="MCZ8515371.1"/>
    </source>
</evidence>
<comment type="caution">
    <text evidence="3">The sequence shown here is derived from an EMBL/GenBank/DDBJ whole genome shotgun (WGS) entry which is preliminary data.</text>
</comment>
<keyword evidence="1 3" id="KW-0328">Glycosyltransferase</keyword>